<feature type="chain" id="PRO_5038896200" description="Rhamnogalacturonase A/B/Epimerase-like pectate lyase domain-containing protein" evidence="1">
    <location>
        <begin position="28"/>
        <end position="827"/>
    </location>
</feature>
<accession>A0A5C4THH0</accession>
<dbReference type="InterPro" id="IPR006311">
    <property type="entry name" value="TAT_signal"/>
</dbReference>
<keyword evidence="1" id="KW-0732">Signal</keyword>
<dbReference type="SUPFAM" id="SSF51126">
    <property type="entry name" value="Pectin lyase-like"/>
    <property type="match status" value="1"/>
</dbReference>
<name>A0A5C4THH0_9BACL</name>
<comment type="caution">
    <text evidence="3">The sequence shown here is derived from an EMBL/GenBank/DDBJ whole genome shotgun (WGS) entry which is preliminary data.</text>
</comment>
<dbReference type="AlphaFoldDB" id="A0A5C4THH0"/>
<evidence type="ECO:0000256" key="1">
    <source>
        <dbReference type="SAM" id="SignalP"/>
    </source>
</evidence>
<evidence type="ECO:0000313" key="3">
    <source>
        <dbReference type="EMBL" id="TNJ68106.1"/>
    </source>
</evidence>
<dbReference type="InterPro" id="IPR012334">
    <property type="entry name" value="Pectin_lyas_fold"/>
</dbReference>
<dbReference type="Proteomes" id="UP000307943">
    <property type="component" value="Unassembled WGS sequence"/>
</dbReference>
<dbReference type="Pfam" id="PF12708">
    <property type="entry name" value="Pect-lyase_RHGA_epim"/>
    <property type="match status" value="1"/>
</dbReference>
<proteinExistence type="predicted"/>
<dbReference type="RefSeq" id="WP_139600083.1">
    <property type="nucleotide sequence ID" value="NZ_VDCQ01000001.1"/>
</dbReference>
<dbReference type="PROSITE" id="PS51318">
    <property type="entry name" value="TAT"/>
    <property type="match status" value="1"/>
</dbReference>
<feature type="domain" description="Rhamnogalacturonase A/B/Epimerase-like pectate lyase" evidence="2">
    <location>
        <begin position="404"/>
        <end position="595"/>
    </location>
</feature>
<reference evidence="3 4" key="1">
    <citation type="submission" date="2019-05" db="EMBL/GenBank/DDBJ databases">
        <title>We sequenced the genome of Paenibacillus hemerocallicola KCTC 33185 for further insight into its adaptation and study the phylogeny of Paenibacillus.</title>
        <authorList>
            <person name="Narsing Rao M.P."/>
        </authorList>
    </citation>
    <scope>NUCLEOTIDE SEQUENCE [LARGE SCALE GENOMIC DNA]</scope>
    <source>
        <strain evidence="3 4">KCTC 33185</strain>
    </source>
</reference>
<dbReference type="Gene3D" id="2.160.20.10">
    <property type="entry name" value="Single-stranded right-handed beta-helix, Pectin lyase-like"/>
    <property type="match status" value="1"/>
</dbReference>
<gene>
    <name evidence="3" type="ORF">FE784_00105</name>
</gene>
<dbReference type="SMART" id="SM00710">
    <property type="entry name" value="PbH1"/>
    <property type="match status" value="11"/>
</dbReference>
<dbReference type="OrthoDB" id="2505997at2"/>
<dbReference type="InterPro" id="IPR011050">
    <property type="entry name" value="Pectin_lyase_fold/virulence"/>
</dbReference>
<keyword evidence="4" id="KW-1185">Reference proteome</keyword>
<organism evidence="3 4">
    <name type="scientific">Paenibacillus hemerocallicola</name>
    <dbReference type="NCBI Taxonomy" id="1172614"/>
    <lineage>
        <taxon>Bacteria</taxon>
        <taxon>Bacillati</taxon>
        <taxon>Bacillota</taxon>
        <taxon>Bacilli</taxon>
        <taxon>Bacillales</taxon>
        <taxon>Paenibacillaceae</taxon>
        <taxon>Paenibacillus</taxon>
    </lineage>
</organism>
<dbReference type="InterPro" id="IPR006626">
    <property type="entry name" value="PbH1"/>
</dbReference>
<dbReference type="InterPro" id="IPR024535">
    <property type="entry name" value="RHGA/B-epi-like_pectate_lyase"/>
</dbReference>
<dbReference type="EMBL" id="VDCQ01000001">
    <property type="protein sequence ID" value="TNJ68106.1"/>
    <property type="molecule type" value="Genomic_DNA"/>
</dbReference>
<evidence type="ECO:0000259" key="2">
    <source>
        <dbReference type="Pfam" id="PF12708"/>
    </source>
</evidence>
<evidence type="ECO:0000313" key="4">
    <source>
        <dbReference type="Proteomes" id="UP000307943"/>
    </source>
</evidence>
<feature type="signal peptide" evidence="1">
    <location>
        <begin position="1"/>
        <end position="27"/>
    </location>
</feature>
<sequence>MTTNHPDKAISRRALLASLGAAGATIAAGQFAGASLAYGSVTESVYGPNAPASGIGYVATVSIAELRALSSSHPKPVYFVTDSGQEGHFVYDASDTTSADNGIEVIVTTDGKRYKRFAAPSQDRRPEALRVVATDYNVSASGQTTTGSIASGNAVLTVASPIDFQTGQGILIAGAGAASKEVLTLVVEAEPTASGTVSVQLPGETAQTVHVTASPEVVEVNFASGSSVTGNIALVLDTVEFLIPVTSGETAADIAGRIRGWFLEGWTAGGSGSAVTLTSVLPGVRSDSFLYGQGTGVSANVTLTKGVRTTARGIASTLRGRTFANWTAATGYINSNVVFFIANTTGAKGGENATYSPGTTGANGRLEVAQYGNYLLSTITAITGSAITLAHNAVSSVSGVYVGHDDSNALQTLLNGAANKLVILPAGTYRLARTLTPTSGTILQGDGYTATILQYQALAQHGIRIGNLVNDVQIRHLKLKNICAPDSAYGGDTERHGIIMEHALRTVIEYCWVDNADDGGIRAGGGTSGNSSGTRMLYNVVVNTSEGSGIEVIRGEDCLLLGNIVRQSSQHAVRLCGSRKTTALGNYLENNGDGFSIQGYGNGVNVTQRSQDFVIEGNVIKDQLTQAVTIFNQANSGIISGNWMENAQNRAGGIGIQLRTIVISGRLSTNFDIAIEDNMIKGFGRAIEMRGDMDRITIRNNTVKDYTANGTGSAYAVYLDCDDVGDLRHILIEGNTFICHAANKIGVRLFRPSARTSIQAHNNTFMLRRTDMTGLKEACLKNAYTAPYNADALVRTIAGTCTVVLPDSTEVTGTTAQDTNRYIGLPV</sequence>
<protein>
    <recommendedName>
        <fullName evidence="2">Rhamnogalacturonase A/B/Epimerase-like pectate lyase domain-containing protein</fullName>
    </recommendedName>
</protein>